<dbReference type="Gene3D" id="3.60.21.10">
    <property type="match status" value="1"/>
</dbReference>
<feature type="domain" description="Calcineurin-like phosphoesterase" evidence="3">
    <location>
        <begin position="21"/>
        <end position="157"/>
    </location>
</feature>
<accession>A0ABD3PE17</accession>
<proteinExistence type="inferred from homology"/>
<dbReference type="InterPro" id="IPR029052">
    <property type="entry name" value="Metallo-depent_PP-like"/>
</dbReference>
<feature type="domain" description="5'-Nucleotidase C-terminal" evidence="4">
    <location>
        <begin position="236"/>
        <end position="363"/>
    </location>
</feature>
<evidence type="ECO:0000256" key="1">
    <source>
        <dbReference type="ARBA" id="ARBA00006654"/>
    </source>
</evidence>
<reference evidence="5 6" key="1">
    <citation type="submission" date="2024-10" db="EMBL/GenBank/DDBJ databases">
        <title>Updated reference genomes for cyclostephanoid diatoms.</title>
        <authorList>
            <person name="Roberts W.R."/>
            <person name="Alverson A.J."/>
        </authorList>
    </citation>
    <scope>NUCLEOTIDE SEQUENCE [LARGE SCALE GENOMIC DNA]</scope>
    <source>
        <strain evidence="5 6">AJA010-31</strain>
    </source>
</reference>
<dbReference type="InterPro" id="IPR036907">
    <property type="entry name" value="5'-Nucleotdase_C_sf"/>
</dbReference>
<name>A0ABD3PE17_9STRA</name>
<protein>
    <recommendedName>
        <fullName evidence="7">5'-nucleotidase</fullName>
    </recommendedName>
</protein>
<dbReference type="InterPro" id="IPR008334">
    <property type="entry name" value="5'-Nucleotdase_C"/>
</dbReference>
<dbReference type="SUPFAM" id="SSF55816">
    <property type="entry name" value="5'-nucleotidase (syn. UDP-sugar hydrolase), C-terminal domain"/>
    <property type="match status" value="1"/>
</dbReference>
<dbReference type="AlphaFoldDB" id="A0ABD3PE17"/>
<dbReference type="SUPFAM" id="SSF56300">
    <property type="entry name" value="Metallo-dependent phosphatases"/>
    <property type="match status" value="1"/>
</dbReference>
<comment type="caution">
    <text evidence="5">The sequence shown here is derived from an EMBL/GenBank/DDBJ whole genome shotgun (WGS) entry which is preliminary data.</text>
</comment>
<dbReference type="InterPro" id="IPR006179">
    <property type="entry name" value="5_nucleotidase/apyrase"/>
</dbReference>
<dbReference type="PANTHER" id="PTHR11575:SF48">
    <property type="entry name" value="5'-NUCLEOTIDASE"/>
    <property type="match status" value="1"/>
</dbReference>
<keyword evidence="2" id="KW-0732">Signal</keyword>
<dbReference type="EMBL" id="JALLPJ020000691">
    <property type="protein sequence ID" value="KAL3785491.1"/>
    <property type="molecule type" value="Genomic_DNA"/>
</dbReference>
<gene>
    <name evidence="5" type="ORF">ACHAWO_013431</name>
</gene>
<evidence type="ECO:0000313" key="6">
    <source>
        <dbReference type="Proteomes" id="UP001530400"/>
    </source>
</evidence>
<dbReference type="Pfam" id="PF02872">
    <property type="entry name" value="5_nucleotid_C"/>
    <property type="match status" value="1"/>
</dbReference>
<dbReference type="Gene3D" id="3.90.780.10">
    <property type="entry name" value="5'-Nucleotidase, C-terminal domain"/>
    <property type="match status" value="1"/>
</dbReference>
<comment type="similarity">
    <text evidence="1">Belongs to the 5'-nucleotidase family.</text>
</comment>
<evidence type="ECO:0000259" key="3">
    <source>
        <dbReference type="Pfam" id="PF00149"/>
    </source>
</evidence>
<dbReference type="PANTHER" id="PTHR11575">
    <property type="entry name" value="5'-NUCLEOTIDASE-RELATED"/>
    <property type="match status" value="1"/>
</dbReference>
<sequence length="395" mass="43888">MSTILRGEQMLPVLNALDIDAVCLGNHDLDFGVAEFKDLKEQCNFPWICSNASERDETPLGGCHEYLILDKGSGSPRLLVLGLIETGWLDTLSTIDADDVIFEEPVDYVNRRIPELIEQYGPFDAVIAMSHMRMPMDYEVAQNGGVDIILGGHDHHYEDNVVNGIRVLNSATDFKSYTIVDVIGRDEFGKMDTTSNKVDMTSDDESDPDIAEIVKAFEEDMNQGMNAVVGRSKKQTCFLAEVVSRATSADVALIPAGSIRADRIFEPGVITARDVNDLLVLSLLTYHFVQPNPKAKRSVMVVKITGQQLLYALENGVSKYPAKEGRFPCVDGVRFTFDPTKPPGNRVVLGSVVVREKPLVPKRHTIIRGTKINMQYDDEVETDAEKREVEIGDFF</sequence>
<evidence type="ECO:0008006" key="7">
    <source>
        <dbReference type="Google" id="ProtNLM"/>
    </source>
</evidence>
<dbReference type="Pfam" id="PF00149">
    <property type="entry name" value="Metallophos"/>
    <property type="match status" value="1"/>
</dbReference>
<evidence type="ECO:0000313" key="5">
    <source>
        <dbReference type="EMBL" id="KAL3785491.1"/>
    </source>
</evidence>
<evidence type="ECO:0000259" key="4">
    <source>
        <dbReference type="Pfam" id="PF02872"/>
    </source>
</evidence>
<organism evidence="5 6">
    <name type="scientific">Cyclotella atomus</name>
    <dbReference type="NCBI Taxonomy" id="382360"/>
    <lineage>
        <taxon>Eukaryota</taxon>
        <taxon>Sar</taxon>
        <taxon>Stramenopiles</taxon>
        <taxon>Ochrophyta</taxon>
        <taxon>Bacillariophyta</taxon>
        <taxon>Coscinodiscophyceae</taxon>
        <taxon>Thalassiosirophycidae</taxon>
        <taxon>Stephanodiscales</taxon>
        <taxon>Stephanodiscaceae</taxon>
        <taxon>Cyclotella</taxon>
    </lineage>
</organism>
<keyword evidence="6" id="KW-1185">Reference proteome</keyword>
<dbReference type="Proteomes" id="UP001530400">
    <property type="component" value="Unassembled WGS sequence"/>
</dbReference>
<dbReference type="InterPro" id="IPR004843">
    <property type="entry name" value="Calcineurin-like_PHP"/>
</dbReference>
<evidence type="ECO:0000256" key="2">
    <source>
        <dbReference type="ARBA" id="ARBA00022729"/>
    </source>
</evidence>